<keyword evidence="1" id="KW-0472">Membrane</keyword>
<keyword evidence="1" id="KW-1133">Transmembrane helix</keyword>
<proteinExistence type="predicted"/>
<organism evidence="2 3">
    <name type="scientific">Anopheles maculatus</name>
    <dbReference type="NCBI Taxonomy" id="74869"/>
    <lineage>
        <taxon>Eukaryota</taxon>
        <taxon>Metazoa</taxon>
        <taxon>Ecdysozoa</taxon>
        <taxon>Arthropoda</taxon>
        <taxon>Hexapoda</taxon>
        <taxon>Insecta</taxon>
        <taxon>Pterygota</taxon>
        <taxon>Neoptera</taxon>
        <taxon>Endopterygota</taxon>
        <taxon>Diptera</taxon>
        <taxon>Nematocera</taxon>
        <taxon>Culicoidea</taxon>
        <taxon>Culicidae</taxon>
        <taxon>Anophelinae</taxon>
        <taxon>Anopheles</taxon>
        <taxon>Anopheles maculatus group</taxon>
    </lineage>
</organism>
<reference evidence="2" key="2">
    <citation type="submission" date="2020-05" db="UniProtKB">
        <authorList>
            <consortium name="EnsemblMetazoa"/>
        </authorList>
    </citation>
    <scope>IDENTIFICATION</scope>
    <source>
        <strain evidence="2">maculatus3</strain>
    </source>
</reference>
<dbReference type="Proteomes" id="UP000075901">
    <property type="component" value="Unassembled WGS sequence"/>
</dbReference>
<reference evidence="3" key="1">
    <citation type="submission" date="2013-09" db="EMBL/GenBank/DDBJ databases">
        <title>The Genome Sequence of Anopheles maculatus species B.</title>
        <authorList>
            <consortium name="The Broad Institute Genomics Platform"/>
            <person name="Neafsey D.E."/>
            <person name="Besansky N."/>
            <person name="Howell P."/>
            <person name="Walton C."/>
            <person name="Young S.K."/>
            <person name="Zeng Q."/>
            <person name="Gargeya S."/>
            <person name="Fitzgerald M."/>
            <person name="Haas B."/>
            <person name="Abouelleil A."/>
            <person name="Allen A.W."/>
            <person name="Alvarado L."/>
            <person name="Arachchi H.M."/>
            <person name="Berlin A.M."/>
            <person name="Chapman S.B."/>
            <person name="Gainer-Dewar J."/>
            <person name="Goldberg J."/>
            <person name="Griggs A."/>
            <person name="Gujja S."/>
            <person name="Hansen M."/>
            <person name="Howarth C."/>
            <person name="Imamovic A."/>
            <person name="Ireland A."/>
            <person name="Larimer J."/>
            <person name="McCowan C."/>
            <person name="Murphy C."/>
            <person name="Pearson M."/>
            <person name="Poon T.W."/>
            <person name="Priest M."/>
            <person name="Roberts A."/>
            <person name="Saif S."/>
            <person name="Shea T."/>
            <person name="Sisk P."/>
            <person name="Sykes S."/>
            <person name="Wortman J."/>
            <person name="Nusbaum C."/>
            <person name="Birren B."/>
        </authorList>
    </citation>
    <scope>NUCLEOTIDE SEQUENCE [LARGE SCALE GENOMIC DNA]</scope>
    <source>
        <strain evidence="3">maculatus3</strain>
    </source>
</reference>
<dbReference type="VEuPathDB" id="VectorBase:AMAM022453"/>
<keyword evidence="3" id="KW-1185">Reference proteome</keyword>
<protein>
    <submittedName>
        <fullName evidence="2">Uncharacterized protein</fullName>
    </submittedName>
</protein>
<evidence type="ECO:0000313" key="2">
    <source>
        <dbReference type="EnsemblMetazoa" id="AMAM022453-PA"/>
    </source>
</evidence>
<sequence>MPANIGPRFARCSVCSERNPASAKRINTQRQTPKFTMFALKTTVCSEDPGYERRVTPSYPVCSAKFTLPPALSSLFVHSVLGAGILLQVFVKGSIFQKRMYGH</sequence>
<dbReference type="EnsemblMetazoa" id="AMAM022453-RA">
    <property type="protein sequence ID" value="AMAM022453-PA"/>
    <property type="gene ID" value="AMAM022453"/>
</dbReference>
<accession>A0A182T9N6</accession>
<keyword evidence="1" id="KW-0812">Transmembrane</keyword>
<evidence type="ECO:0000256" key="1">
    <source>
        <dbReference type="SAM" id="Phobius"/>
    </source>
</evidence>
<feature type="transmembrane region" description="Helical" evidence="1">
    <location>
        <begin position="71"/>
        <end position="91"/>
    </location>
</feature>
<dbReference type="AlphaFoldDB" id="A0A182T9N6"/>
<evidence type="ECO:0000313" key="3">
    <source>
        <dbReference type="Proteomes" id="UP000075901"/>
    </source>
</evidence>
<name>A0A182T9N6_9DIPT</name>